<dbReference type="SUPFAM" id="SSF46689">
    <property type="entry name" value="Homeodomain-like"/>
    <property type="match status" value="1"/>
</dbReference>
<dbReference type="RefSeq" id="WP_194121920.1">
    <property type="nucleotide sequence ID" value="NZ_JACYGY010000001.1"/>
</dbReference>
<keyword evidence="3" id="KW-0804">Transcription</keyword>
<evidence type="ECO:0000259" key="5">
    <source>
        <dbReference type="Pfam" id="PF16925"/>
    </source>
</evidence>
<feature type="domain" description="HTH tetR-type" evidence="4">
    <location>
        <begin position="13"/>
        <end position="58"/>
    </location>
</feature>
<dbReference type="SUPFAM" id="SSF48498">
    <property type="entry name" value="Tetracyclin repressor-like, C-terminal domain"/>
    <property type="match status" value="1"/>
</dbReference>
<reference evidence="7" key="1">
    <citation type="submission" date="2023-07" db="EMBL/GenBank/DDBJ databases">
        <title>Dyadobacter sp. nov 'subterranea' isolated from contaminted grondwater.</title>
        <authorList>
            <person name="Szabo I."/>
            <person name="Al-Omari J."/>
            <person name="Szerdahelyi S.G."/>
            <person name="Rado J."/>
        </authorList>
    </citation>
    <scope>NUCLEOTIDE SEQUENCE [LARGE SCALE GENOMIC DNA]</scope>
    <source>
        <strain evidence="7">UP-52</strain>
    </source>
</reference>
<evidence type="ECO:0000256" key="1">
    <source>
        <dbReference type="ARBA" id="ARBA00023015"/>
    </source>
</evidence>
<gene>
    <name evidence="6" type="ORF">IEE83_18190</name>
</gene>
<evidence type="ECO:0000313" key="7">
    <source>
        <dbReference type="Proteomes" id="UP000634134"/>
    </source>
</evidence>
<comment type="caution">
    <text evidence="6">The sequence shown here is derived from an EMBL/GenBank/DDBJ whole genome shotgun (WGS) entry which is preliminary data.</text>
</comment>
<keyword evidence="7" id="KW-1185">Reference proteome</keyword>
<dbReference type="Pfam" id="PF00440">
    <property type="entry name" value="TetR_N"/>
    <property type="match status" value="1"/>
</dbReference>
<protein>
    <submittedName>
        <fullName evidence="6">TetR/AcrR family transcriptional regulator</fullName>
    </submittedName>
</protein>
<accession>A0ABR9WEF9</accession>
<keyword evidence="1" id="KW-0805">Transcription regulation</keyword>
<name>A0ABR9WEF9_9BACT</name>
<organism evidence="6 7">
    <name type="scientific">Dyadobacter subterraneus</name>
    <dbReference type="NCBI Taxonomy" id="2773304"/>
    <lineage>
        <taxon>Bacteria</taxon>
        <taxon>Pseudomonadati</taxon>
        <taxon>Bacteroidota</taxon>
        <taxon>Cytophagia</taxon>
        <taxon>Cytophagales</taxon>
        <taxon>Spirosomataceae</taxon>
        <taxon>Dyadobacter</taxon>
    </lineage>
</organism>
<feature type="domain" description="Tetracyclin repressor-like C-terminal" evidence="5">
    <location>
        <begin position="90"/>
        <end position="179"/>
    </location>
</feature>
<evidence type="ECO:0000256" key="3">
    <source>
        <dbReference type="ARBA" id="ARBA00023163"/>
    </source>
</evidence>
<sequence length="194" mass="22188">MAGRHKLFDEKELIKKALTVFWKKGYHMSSADELITAMGVSTGSFYLSFKGGKKELYQKTLVQFASNCNNDFRNKLMQQENPVLYIKEFFLSMTDTPAFLQAVGCYLGNSLIEMSTTDQHSRELIVTLLKEIEAVFCEALRKAQVSGFLKTTQSPELLGRHLINLWNGINVTRRMYGHDGFTKEMIELNLKVLE</sequence>
<dbReference type="Pfam" id="PF16925">
    <property type="entry name" value="TetR_C_13"/>
    <property type="match status" value="1"/>
</dbReference>
<dbReference type="EMBL" id="JACYGY010000001">
    <property type="protein sequence ID" value="MBE9463817.1"/>
    <property type="molecule type" value="Genomic_DNA"/>
</dbReference>
<dbReference type="Gene3D" id="1.10.10.60">
    <property type="entry name" value="Homeodomain-like"/>
    <property type="match status" value="1"/>
</dbReference>
<dbReference type="Gene3D" id="1.10.357.10">
    <property type="entry name" value="Tetracycline Repressor, domain 2"/>
    <property type="match status" value="1"/>
</dbReference>
<dbReference type="Proteomes" id="UP000634134">
    <property type="component" value="Unassembled WGS sequence"/>
</dbReference>
<evidence type="ECO:0000259" key="4">
    <source>
        <dbReference type="Pfam" id="PF00440"/>
    </source>
</evidence>
<dbReference type="InterPro" id="IPR009057">
    <property type="entry name" value="Homeodomain-like_sf"/>
</dbReference>
<dbReference type="InterPro" id="IPR001647">
    <property type="entry name" value="HTH_TetR"/>
</dbReference>
<dbReference type="PANTHER" id="PTHR47506">
    <property type="entry name" value="TRANSCRIPTIONAL REGULATORY PROTEIN"/>
    <property type="match status" value="1"/>
</dbReference>
<dbReference type="InterPro" id="IPR011075">
    <property type="entry name" value="TetR_C"/>
</dbReference>
<keyword evidence="2" id="KW-0238">DNA-binding</keyword>
<dbReference type="InterPro" id="IPR036271">
    <property type="entry name" value="Tet_transcr_reg_TetR-rel_C_sf"/>
</dbReference>
<evidence type="ECO:0000313" key="6">
    <source>
        <dbReference type="EMBL" id="MBE9463817.1"/>
    </source>
</evidence>
<dbReference type="PANTHER" id="PTHR47506:SF10">
    <property type="entry name" value="TRANSCRIPTIONAL REGULATORY PROTEIN"/>
    <property type="match status" value="1"/>
</dbReference>
<proteinExistence type="predicted"/>
<evidence type="ECO:0000256" key="2">
    <source>
        <dbReference type="ARBA" id="ARBA00023125"/>
    </source>
</evidence>